<comment type="caution">
    <text evidence="2">The sequence shown here is derived from an EMBL/GenBank/DDBJ whole genome shotgun (WGS) entry which is preliminary data.</text>
</comment>
<sequence>MEALQHEDSAHGRLCEQFAAYITQSSAQLQHERTQLQHERTQSDERLRQVSLYAEDQRGQLDQRRQELERLQAEAQQLRSDNQILTNVITYLQREMRTQRSWLEDLRQQLVAQNQAMCVLNQSSYQAPPTVPSLSLIHYDPPLQARPQSSEADA</sequence>
<dbReference type="AlphaFoldDB" id="A0A0A2VBT7"/>
<feature type="coiled-coil region" evidence="1">
    <location>
        <begin position="54"/>
        <end position="88"/>
    </location>
</feature>
<evidence type="ECO:0000313" key="2">
    <source>
        <dbReference type="EMBL" id="KGQ03540.1"/>
    </source>
</evidence>
<dbReference type="EMBL" id="ANFO01001207">
    <property type="protein sequence ID" value="KGQ03540.1"/>
    <property type="molecule type" value="Genomic_DNA"/>
</dbReference>
<accession>A0A0A2VBT7</accession>
<name>A0A0A2VBT7_BEABA</name>
<dbReference type="HOGENOM" id="CLU_1796114_0_0_1"/>
<reference evidence="2 3" key="1">
    <citation type="submission" date="2012-10" db="EMBL/GenBank/DDBJ databases">
        <title>Genome sequencing and analysis of entomopathogenic fungi Beauveria bassiana D1-5.</title>
        <authorList>
            <person name="Li Q."/>
            <person name="Wang L."/>
            <person name="Zhang Z."/>
            <person name="Wang Q."/>
            <person name="Ren J."/>
            <person name="Wang M."/>
            <person name="Xu W."/>
            <person name="Wang J."/>
            <person name="Lu Y."/>
            <person name="Du Q."/>
            <person name="Sun Z."/>
        </authorList>
    </citation>
    <scope>NUCLEOTIDE SEQUENCE [LARGE SCALE GENOMIC DNA]</scope>
    <source>
        <strain evidence="2 3">D1-5</strain>
    </source>
</reference>
<evidence type="ECO:0000256" key="1">
    <source>
        <dbReference type="SAM" id="Coils"/>
    </source>
</evidence>
<gene>
    <name evidence="2" type="ORF">BBAD15_g11224</name>
</gene>
<keyword evidence="1" id="KW-0175">Coiled coil</keyword>
<organism evidence="2 3">
    <name type="scientific">Beauveria bassiana D1-5</name>
    <dbReference type="NCBI Taxonomy" id="1245745"/>
    <lineage>
        <taxon>Eukaryota</taxon>
        <taxon>Fungi</taxon>
        <taxon>Dikarya</taxon>
        <taxon>Ascomycota</taxon>
        <taxon>Pezizomycotina</taxon>
        <taxon>Sordariomycetes</taxon>
        <taxon>Hypocreomycetidae</taxon>
        <taxon>Hypocreales</taxon>
        <taxon>Cordycipitaceae</taxon>
        <taxon>Beauveria</taxon>
    </lineage>
</organism>
<proteinExistence type="predicted"/>
<dbReference type="Proteomes" id="UP000030106">
    <property type="component" value="Unassembled WGS sequence"/>
</dbReference>
<protein>
    <submittedName>
        <fullName evidence="2">Uncharacterized protein</fullName>
    </submittedName>
</protein>
<evidence type="ECO:0000313" key="3">
    <source>
        <dbReference type="Proteomes" id="UP000030106"/>
    </source>
</evidence>